<name>A0A317V348_ASPEC</name>
<keyword evidence="1" id="KW-1133">Transmembrane helix</keyword>
<comment type="caution">
    <text evidence="2">The sequence shown here is derived from an EMBL/GenBank/DDBJ whole genome shotgun (WGS) entry which is preliminary data.</text>
</comment>
<dbReference type="OrthoDB" id="2156052at2759"/>
<accession>A0A317V348</accession>
<evidence type="ECO:0000313" key="2">
    <source>
        <dbReference type="EMBL" id="PWY68694.1"/>
    </source>
</evidence>
<organism evidence="2 3">
    <name type="scientific">Aspergillus eucalypticola (strain CBS 122712 / IBT 29274)</name>
    <dbReference type="NCBI Taxonomy" id="1448314"/>
    <lineage>
        <taxon>Eukaryota</taxon>
        <taxon>Fungi</taxon>
        <taxon>Dikarya</taxon>
        <taxon>Ascomycota</taxon>
        <taxon>Pezizomycotina</taxon>
        <taxon>Eurotiomycetes</taxon>
        <taxon>Eurotiomycetidae</taxon>
        <taxon>Eurotiales</taxon>
        <taxon>Aspergillaceae</taxon>
        <taxon>Aspergillus</taxon>
        <taxon>Aspergillus subgen. Circumdati</taxon>
    </lineage>
</organism>
<feature type="transmembrane region" description="Helical" evidence="1">
    <location>
        <begin position="18"/>
        <end position="42"/>
    </location>
</feature>
<protein>
    <submittedName>
        <fullName evidence="2">Uncharacterized protein</fullName>
    </submittedName>
</protein>
<gene>
    <name evidence="2" type="ORF">BO83DRAFT_317168</name>
</gene>
<keyword evidence="1" id="KW-0472">Membrane</keyword>
<dbReference type="GeneID" id="37049654"/>
<keyword evidence="1" id="KW-0812">Transmembrane</keyword>
<dbReference type="AlphaFoldDB" id="A0A317V348"/>
<dbReference type="VEuPathDB" id="FungiDB:BO83DRAFT_317168"/>
<sequence length="53" mass="5865">QISAVSNPLGPINMAKSYFIYGAGKICYILIMALVAGKSLYLRLSVIKEYIRL</sequence>
<proteinExistence type="predicted"/>
<dbReference type="Proteomes" id="UP000246171">
    <property type="component" value="Unassembled WGS sequence"/>
</dbReference>
<feature type="non-terminal residue" evidence="2">
    <location>
        <position position="1"/>
    </location>
</feature>
<dbReference type="RefSeq" id="XP_025386067.1">
    <property type="nucleotide sequence ID" value="XM_025527692.1"/>
</dbReference>
<dbReference type="EMBL" id="MSFU01000019">
    <property type="protein sequence ID" value="PWY68694.1"/>
    <property type="molecule type" value="Genomic_DNA"/>
</dbReference>
<keyword evidence="3" id="KW-1185">Reference proteome</keyword>
<evidence type="ECO:0000256" key="1">
    <source>
        <dbReference type="SAM" id="Phobius"/>
    </source>
</evidence>
<evidence type="ECO:0000313" key="3">
    <source>
        <dbReference type="Proteomes" id="UP000246171"/>
    </source>
</evidence>
<reference evidence="2" key="1">
    <citation type="submission" date="2016-12" db="EMBL/GenBank/DDBJ databases">
        <title>The genomes of Aspergillus section Nigri reveals drivers in fungal speciation.</title>
        <authorList>
            <consortium name="DOE Joint Genome Institute"/>
            <person name="Vesth T.C."/>
            <person name="Nybo J."/>
            <person name="Theobald S."/>
            <person name="Brandl J."/>
            <person name="Frisvad J.C."/>
            <person name="Nielsen K.F."/>
            <person name="Lyhne E.K."/>
            <person name="Kogle M.E."/>
            <person name="Kuo A."/>
            <person name="Riley R."/>
            <person name="Clum A."/>
            <person name="Nolan M."/>
            <person name="Lipzen A."/>
            <person name="Salamov A."/>
            <person name="Henrissat B."/>
            <person name="Wiebenga A."/>
            <person name="De vries R.P."/>
            <person name="Grigoriev I.V."/>
            <person name="Mortensen U.H."/>
            <person name="Andersen M.R."/>
            <person name="Baker S.E."/>
        </authorList>
    </citation>
    <scope>NUCLEOTIDE SEQUENCE</scope>
    <source>
        <strain evidence="2">CBS 122712</strain>
    </source>
</reference>